<protein>
    <submittedName>
        <fullName evidence="2">FkbM family methyltransferase</fullName>
    </submittedName>
</protein>
<dbReference type="EMBL" id="DTQM01000003">
    <property type="protein sequence ID" value="HGC41646.1"/>
    <property type="molecule type" value="Genomic_DNA"/>
</dbReference>
<name>A0A8J4H6C1_9PROT</name>
<reference evidence="2" key="1">
    <citation type="journal article" date="2020" name="mSystems">
        <title>Genome- and Community-Level Interaction Insights into Carbon Utilization and Element Cycling Functions of Hydrothermarchaeota in Hydrothermal Sediment.</title>
        <authorList>
            <person name="Zhou Z."/>
            <person name="Liu Y."/>
            <person name="Xu W."/>
            <person name="Pan J."/>
            <person name="Luo Z.H."/>
            <person name="Li M."/>
        </authorList>
    </citation>
    <scope>NUCLEOTIDE SEQUENCE</scope>
    <source>
        <strain evidence="2">SpSt-997</strain>
    </source>
</reference>
<evidence type="ECO:0000259" key="1">
    <source>
        <dbReference type="Pfam" id="PF05050"/>
    </source>
</evidence>
<dbReference type="GO" id="GO:0032259">
    <property type="term" value="P:methylation"/>
    <property type="evidence" value="ECO:0007669"/>
    <property type="project" value="UniProtKB-KW"/>
</dbReference>
<keyword evidence="2" id="KW-0489">Methyltransferase</keyword>
<dbReference type="InterPro" id="IPR053188">
    <property type="entry name" value="FkbM_Methyltransferase"/>
</dbReference>
<gene>
    <name evidence="2" type="ORF">ENY07_00235</name>
</gene>
<dbReference type="PANTHER" id="PTHR36973">
    <property type="entry name" value="SLL1456 PROTEIN-RELATED"/>
    <property type="match status" value="1"/>
</dbReference>
<dbReference type="InterPro" id="IPR029063">
    <property type="entry name" value="SAM-dependent_MTases_sf"/>
</dbReference>
<sequence>MPNFSRLAARAQLALLMRLLDRMGPGNRAWLARHMMRDRRDPRQLAFADFAGHALDAWKNRQYDVHLNGEVALLAALAPFQPGVLLDVGANVGEWSIAACEKLPGARVHAFEIAPATAAILAENAAPLGARLAIHPIGLGEREGKITLFASSESNTASSTIREAVEVSAEAHGITTIEEVAARVTTGDRFLREAGIEHIDFLKIDVEGAEFSVLRGFSEAFSRDAIDIVQFEYGLINLRTRDFLEDYYKFFAERGFVVGKLFPEGVAFKEYAIEDEDFAGPNYIACRACRADLIAALRFPEMGRGR</sequence>
<dbReference type="Pfam" id="PF05050">
    <property type="entry name" value="Methyltransf_21"/>
    <property type="match status" value="1"/>
</dbReference>
<dbReference type="Gene3D" id="3.40.50.150">
    <property type="entry name" value="Vaccinia Virus protein VP39"/>
    <property type="match status" value="1"/>
</dbReference>
<keyword evidence="2" id="KW-0808">Transferase</keyword>
<feature type="domain" description="Methyltransferase FkbM" evidence="1">
    <location>
        <begin position="87"/>
        <end position="257"/>
    </location>
</feature>
<dbReference type="PANTHER" id="PTHR36973:SF4">
    <property type="entry name" value="NODULATION PROTEIN"/>
    <property type="match status" value="1"/>
</dbReference>
<dbReference type="InterPro" id="IPR006342">
    <property type="entry name" value="FkbM_mtfrase"/>
</dbReference>
<dbReference type="SUPFAM" id="SSF53335">
    <property type="entry name" value="S-adenosyl-L-methionine-dependent methyltransferases"/>
    <property type="match status" value="1"/>
</dbReference>
<dbReference type="AlphaFoldDB" id="A0A8J4H6C1"/>
<evidence type="ECO:0000313" key="2">
    <source>
        <dbReference type="EMBL" id="HGC41646.1"/>
    </source>
</evidence>
<accession>A0A8J4H6C1</accession>
<dbReference type="NCBIfam" id="TIGR01444">
    <property type="entry name" value="fkbM_fam"/>
    <property type="match status" value="1"/>
</dbReference>
<dbReference type="GO" id="GO:0008171">
    <property type="term" value="F:O-methyltransferase activity"/>
    <property type="evidence" value="ECO:0007669"/>
    <property type="project" value="TreeGrafter"/>
</dbReference>
<comment type="caution">
    <text evidence="2">The sequence shown here is derived from an EMBL/GenBank/DDBJ whole genome shotgun (WGS) entry which is preliminary data.</text>
</comment>
<proteinExistence type="predicted"/>
<organism evidence="2">
    <name type="scientific">Acidicaldus sp</name>
    <dbReference type="NCBI Taxonomy" id="1872105"/>
    <lineage>
        <taxon>Bacteria</taxon>
        <taxon>Pseudomonadati</taxon>
        <taxon>Pseudomonadota</taxon>
        <taxon>Alphaproteobacteria</taxon>
        <taxon>Acetobacterales</taxon>
        <taxon>Acetobacteraceae</taxon>
        <taxon>Acidicaldus</taxon>
    </lineage>
</organism>